<proteinExistence type="predicted"/>
<dbReference type="Gene3D" id="3.30.559.30">
    <property type="entry name" value="Nonribosomal peptide synthetase, condensation domain"/>
    <property type="match status" value="1"/>
</dbReference>
<evidence type="ECO:0000256" key="1">
    <source>
        <dbReference type="SAM" id="MobiDB-lite"/>
    </source>
</evidence>
<keyword evidence="4" id="KW-1185">Reference proteome</keyword>
<dbReference type="GeneID" id="87937918"/>
<feature type="region of interest" description="Disordered" evidence="1">
    <location>
        <begin position="97"/>
        <end position="116"/>
    </location>
</feature>
<dbReference type="EMBL" id="CP137305">
    <property type="protein sequence ID" value="WQF76401.1"/>
    <property type="molecule type" value="Genomic_DNA"/>
</dbReference>
<sequence length="116" mass="12971">MPYMKVFSTYALTLSCYLGAGSDCVEVVANYDSDILQTWRLQKMLQLFGHLVEQLTSYSADSTLSTLEPLTPADRTQLWAWNRTVPKAADGCAHDVIDAQSRTNPDGTQHERSIRS</sequence>
<dbReference type="PROSITE" id="PS51257">
    <property type="entry name" value="PROKAR_LIPOPROTEIN"/>
    <property type="match status" value="1"/>
</dbReference>
<keyword evidence="2" id="KW-0732">Signal</keyword>
<evidence type="ECO:0000313" key="3">
    <source>
        <dbReference type="EMBL" id="WQF76401.1"/>
    </source>
</evidence>
<reference evidence="4" key="1">
    <citation type="journal article" date="2023" name="bioRxiv">
        <title>Complete genome of the Medicago anthracnose fungus, Colletotrichum destructivum, reveals a mini-chromosome-like region within a core chromosome.</title>
        <authorList>
            <person name="Lapalu N."/>
            <person name="Simon A."/>
            <person name="Lu A."/>
            <person name="Plaumann P.-L."/>
            <person name="Amselem J."/>
            <person name="Pigne S."/>
            <person name="Auger A."/>
            <person name="Koch C."/>
            <person name="Dallery J.-F."/>
            <person name="O'Connell R.J."/>
        </authorList>
    </citation>
    <scope>NUCLEOTIDE SEQUENCE [LARGE SCALE GENOMIC DNA]</scope>
    <source>
        <strain evidence="4">CBS 520.97</strain>
    </source>
</reference>
<dbReference type="KEGG" id="cdet:87937918"/>
<organism evidence="3 4">
    <name type="scientific">Colletotrichum destructivum</name>
    <dbReference type="NCBI Taxonomy" id="34406"/>
    <lineage>
        <taxon>Eukaryota</taxon>
        <taxon>Fungi</taxon>
        <taxon>Dikarya</taxon>
        <taxon>Ascomycota</taxon>
        <taxon>Pezizomycotina</taxon>
        <taxon>Sordariomycetes</taxon>
        <taxon>Hypocreomycetidae</taxon>
        <taxon>Glomerellales</taxon>
        <taxon>Glomerellaceae</taxon>
        <taxon>Colletotrichum</taxon>
        <taxon>Colletotrichum destructivum species complex</taxon>
    </lineage>
</organism>
<protein>
    <submittedName>
        <fullName evidence="3">Uncharacterized protein</fullName>
    </submittedName>
</protein>
<dbReference type="AlphaFoldDB" id="A0AAX4HYZ1"/>
<evidence type="ECO:0000256" key="2">
    <source>
        <dbReference type="SAM" id="SignalP"/>
    </source>
</evidence>
<dbReference type="Proteomes" id="UP001322277">
    <property type="component" value="Chromosome 1"/>
</dbReference>
<feature type="chain" id="PRO_5043713429" evidence="2">
    <location>
        <begin position="23"/>
        <end position="116"/>
    </location>
</feature>
<evidence type="ECO:0000313" key="4">
    <source>
        <dbReference type="Proteomes" id="UP001322277"/>
    </source>
</evidence>
<gene>
    <name evidence="3" type="ORF">CDEST_01415</name>
</gene>
<name>A0AAX4HYZ1_9PEZI</name>
<dbReference type="RefSeq" id="XP_062773625.1">
    <property type="nucleotide sequence ID" value="XM_062917574.1"/>
</dbReference>
<accession>A0AAX4HYZ1</accession>
<feature type="signal peptide" evidence="2">
    <location>
        <begin position="1"/>
        <end position="22"/>
    </location>
</feature>